<dbReference type="SUPFAM" id="SSF55729">
    <property type="entry name" value="Acyl-CoA N-acyltransferases (Nat)"/>
    <property type="match status" value="1"/>
</dbReference>
<name>A0AAJ7T153_PETMA</name>
<evidence type="ECO:0000313" key="4">
    <source>
        <dbReference type="Proteomes" id="UP001318040"/>
    </source>
</evidence>
<evidence type="ECO:0000313" key="5">
    <source>
        <dbReference type="RefSeq" id="XP_032808949.1"/>
    </source>
</evidence>
<comment type="similarity">
    <text evidence="1">Belongs to the ODC antizyme family.</text>
</comment>
<dbReference type="PANTHER" id="PTHR10279:SF10">
    <property type="entry name" value="ORNITHINE DECARBOXYLASE ANTIZYME"/>
    <property type="match status" value="1"/>
</dbReference>
<dbReference type="GO" id="GO:0005634">
    <property type="term" value="C:nucleus"/>
    <property type="evidence" value="ECO:0007669"/>
    <property type="project" value="TreeGrafter"/>
</dbReference>
<dbReference type="Proteomes" id="UP001318040">
    <property type="component" value="Chromosome 1"/>
</dbReference>
<protein>
    <recommendedName>
        <fullName evidence="2">Ornithine decarboxylase antizyme</fullName>
    </recommendedName>
</protein>
<dbReference type="PROSITE" id="PS01337">
    <property type="entry name" value="ODC_AZ"/>
    <property type="match status" value="1"/>
</dbReference>
<keyword evidence="3" id="KW-0688">Ribosomal frameshifting</keyword>
<dbReference type="GO" id="GO:0075523">
    <property type="term" value="P:viral translational frameshifting"/>
    <property type="evidence" value="ECO:0007669"/>
    <property type="project" value="UniProtKB-KW"/>
</dbReference>
<evidence type="ECO:0000256" key="1">
    <source>
        <dbReference type="ARBA" id="ARBA00008796"/>
    </source>
</evidence>
<dbReference type="InterPro" id="IPR016181">
    <property type="entry name" value="Acyl_CoA_acyltransferase"/>
</dbReference>
<accession>A0AAJ7T153</accession>
<organism evidence="4 5">
    <name type="scientific">Petromyzon marinus</name>
    <name type="common">Sea lamprey</name>
    <dbReference type="NCBI Taxonomy" id="7757"/>
    <lineage>
        <taxon>Eukaryota</taxon>
        <taxon>Metazoa</taxon>
        <taxon>Chordata</taxon>
        <taxon>Craniata</taxon>
        <taxon>Vertebrata</taxon>
        <taxon>Cyclostomata</taxon>
        <taxon>Hyperoartia</taxon>
        <taxon>Petromyzontiformes</taxon>
        <taxon>Petromyzontidae</taxon>
        <taxon>Petromyzon</taxon>
    </lineage>
</organism>
<dbReference type="GO" id="GO:0008073">
    <property type="term" value="F:ornithine decarboxylase inhibitor activity"/>
    <property type="evidence" value="ECO:0007669"/>
    <property type="project" value="InterPro"/>
</dbReference>
<gene>
    <name evidence="5" type="primary">LOC116941712</name>
</gene>
<proteinExistence type="inferred from homology"/>
<dbReference type="InterPro" id="IPR002993">
    <property type="entry name" value="ODC_AZ"/>
</dbReference>
<keyword evidence="4" id="KW-1185">Reference proteome</keyword>
<dbReference type="AlphaFoldDB" id="A0AAJ7T153"/>
<dbReference type="Pfam" id="PF02100">
    <property type="entry name" value="ODC_AZ"/>
    <property type="match status" value="1"/>
</dbReference>
<dbReference type="Gene3D" id="3.40.630.60">
    <property type="match status" value="1"/>
</dbReference>
<reference evidence="5" key="1">
    <citation type="submission" date="2025-08" db="UniProtKB">
        <authorList>
            <consortium name="RefSeq"/>
        </authorList>
    </citation>
    <scope>IDENTIFICATION</scope>
    <source>
        <tissue evidence="5">Sperm</tissue>
    </source>
</reference>
<evidence type="ECO:0000256" key="3">
    <source>
        <dbReference type="ARBA" id="ARBA00022758"/>
    </source>
</evidence>
<evidence type="ECO:0000256" key="2">
    <source>
        <dbReference type="ARBA" id="ARBA00017712"/>
    </source>
</evidence>
<dbReference type="KEGG" id="pmrn:116941712"/>
<sequence>MQYLCCPLSPHCIKLKGGMRVMMRERLVGHYTDGICTQRTVRSLRAETSSSDFLLTLIVILLLLNLLPGFAKDEERPRSPWPTLCLIVKRVWPGGKVAQIAWFLGLSGVPDAPHPPTKIPGGRGNGARDQPVSYRVLHSDTRLCVSEEELGPGQPSLIHFECRLSEAKLEQWDAMRRNNNLFLEAPWGNFSDCSKVSLTLLLEFAEEKLLVDNVIVCFRKERSDRACLLRVFRYLGFELLAPGHPLVPQRPDVVFMAYPFDRDSGGEE</sequence>
<dbReference type="GO" id="GO:0045732">
    <property type="term" value="P:positive regulation of protein catabolic process"/>
    <property type="evidence" value="ECO:0007669"/>
    <property type="project" value="TreeGrafter"/>
</dbReference>
<dbReference type="GO" id="GO:0005737">
    <property type="term" value="C:cytoplasm"/>
    <property type="evidence" value="ECO:0007669"/>
    <property type="project" value="TreeGrafter"/>
</dbReference>
<dbReference type="InterPro" id="IPR038581">
    <property type="entry name" value="ODC_AZ_sf"/>
</dbReference>
<dbReference type="PANTHER" id="PTHR10279">
    <property type="entry name" value="ORNITHINE DECARBOXYLASE ANTIZYME"/>
    <property type="match status" value="1"/>
</dbReference>
<dbReference type="RefSeq" id="XP_032808949.1">
    <property type="nucleotide sequence ID" value="XM_032953058.1"/>
</dbReference>